<evidence type="ECO:0000256" key="4">
    <source>
        <dbReference type="ARBA" id="ARBA00023157"/>
    </source>
</evidence>
<evidence type="ECO:0000256" key="1">
    <source>
        <dbReference type="ARBA" id="ARBA00007469"/>
    </source>
</evidence>
<keyword evidence="3" id="KW-0255">Endonuclease</keyword>
<dbReference type="CDD" id="cd01061">
    <property type="entry name" value="RNase_T2_euk"/>
    <property type="match status" value="1"/>
</dbReference>
<reference evidence="6 7" key="1">
    <citation type="submission" date="2024-09" db="EMBL/GenBank/DDBJ databases">
        <title>Itraconazole resistance in Madurella fahalii resulting from another homologue of gene encoding cytochrome P450 14-alpha sterol demethylase (CYP51).</title>
        <authorList>
            <person name="Yoshioka I."/>
            <person name="Fahal A.H."/>
            <person name="Kaneko S."/>
            <person name="Yaguchi T."/>
        </authorList>
    </citation>
    <scope>NUCLEOTIDE SEQUENCE [LARGE SCALE GENOMIC DNA]</scope>
    <source>
        <strain evidence="6 7">IFM 68171</strain>
    </source>
</reference>
<dbReference type="PROSITE" id="PS00530">
    <property type="entry name" value="RNASE_T2_1"/>
    <property type="match status" value="1"/>
</dbReference>
<keyword evidence="7" id="KW-1185">Reference proteome</keyword>
<protein>
    <recommendedName>
        <fullName evidence="2">ribonuclease T2</fullName>
        <ecNumber evidence="2">4.6.1.19</ecNumber>
    </recommendedName>
</protein>
<dbReference type="InterPro" id="IPR036430">
    <property type="entry name" value="RNase_T2-like_sf"/>
</dbReference>
<dbReference type="PANTHER" id="PTHR11240">
    <property type="entry name" value="RIBONUCLEASE T2"/>
    <property type="match status" value="1"/>
</dbReference>
<dbReference type="GeneID" id="98175776"/>
<dbReference type="EC" id="4.6.1.19" evidence="2"/>
<dbReference type="Proteomes" id="UP001628179">
    <property type="component" value="Unassembled WGS sequence"/>
</dbReference>
<evidence type="ECO:0000313" key="6">
    <source>
        <dbReference type="EMBL" id="GAB1314823.1"/>
    </source>
</evidence>
<comment type="caution">
    <text evidence="6">The sequence shown here is derived from an EMBL/GenBank/DDBJ whole genome shotgun (WGS) entry which is preliminary data.</text>
</comment>
<keyword evidence="3" id="KW-0378">Hydrolase</keyword>
<sequence length="286" mass="32252">MAPSMRAIFSYASNFVSQLPLFSSGLHVVPPYEPLSGAPSCPIDGPMSCHNNTPIAEDSCCFVHPGGRMLLTQFWDQQVHAGGAEEDWTLHGLWPDLCDGTYDQFCRMTPHYTNITAVLQYYGQDELLEFMDRYWLAASGSNSRLWQHEYNKHATCINTLSPKCYGGSHTPGLEVVDYFTRAAALFRTLDTYRALEKAGIVPHPRRHYPLADVQKALERFSGGKVVLKCNGGGQRDVLHEAWYHYFIKGSLQTGQFVPAQDYGKDGDVGNCAPWVRYLPKRHKWEL</sequence>
<evidence type="ECO:0000256" key="2">
    <source>
        <dbReference type="ARBA" id="ARBA00012571"/>
    </source>
</evidence>
<dbReference type="PROSITE" id="PS00531">
    <property type="entry name" value="RNASE_T2_2"/>
    <property type="match status" value="1"/>
</dbReference>
<dbReference type="Gene3D" id="3.90.730.10">
    <property type="entry name" value="Ribonuclease T2-like"/>
    <property type="match status" value="1"/>
</dbReference>
<proteinExistence type="inferred from homology"/>
<dbReference type="SUPFAM" id="SSF55895">
    <property type="entry name" value="Ribonuclease Rh-like"/>
    <property type="match status" value="1"/>
</dbReference>
<gene>
    <name evidence="6" type="primary">RBT7</name>
    <name evidence="6" type="ORF">MFIFM68171_05033</name>
</gene>
<accession>A0ABQ0GAL9</accession>
<organism evidence="6 7">
    <name type="scientific">Madurella fahalii</name>
    <dbReference type="NCBI Taxonomy" id="1157608"/>
    <lineage>
        <taxon>Eukaryota</taxon>
        <taxon>Fungi</taxon>
        <taxon>Dikarya</taxon>
        <taxon>Ascomycota</taxon>
        <taxon>Pezizomycotina</taxon>
        <taxon>Sordariomycetes</taxon>
        <taxon>Sordariomycetidae</taxon>
        <taxon>Sordariales</taxon>
        <taxon>Sordariales incertae sedis</taxon>
        <taxon>Madurella</taxon>
    </lineage>
</organism>
<dbReference type="RefSeq" id="XP_070916554.1">
    <property type="nucleotide sequence ID" value="XM_071060453.1"/>
</dbReference>
<dbReference type="EMBL" id="BAAFSV010000002">
    <property type="protein sequence ID" value="GAB1314823.1"/>
    <property type="molecule type" value="Genomic_DNA"/>
</dbReference>
<evidence type="ECO:0000256" key="5">
    <source>
        <dbReference type="RuleBase" id="RU004328"/>
    </source>
</evidence>
<keyword evidence="4" id="KW-1015">Disulfide bond</keyword>
<evidence type="ECO:0000256" key="3">
    <source>
        <dbReference type="ARBA" id="ARBA00022759"/>
    </source>
</evidence>
<dbReference type="Pfam" id="PF00445">
    <property type="entry name" value="Ribonuclease_T2"/>
    <property type="match status" value="1"/>
</dbReference>
<name>A0ABQ0GAL9_9PEZI</name>
<dbReference type="InterPro" id="IPR033130">
    <property type="entry name" value="RNase_T2_His_AS_2"/>
</dbReference>
<dbReference type="InterPro" id="IPR018188">
    <property type="entry name" value="RNase_T2_His_AS_1"/>
</dbReference>
<keyword evidence="3" id="KW-0540">Nuclease</keyword>
<evidence type="ECO:0000313" key="7">
    <source>
        <dbReference type="Proteomes" id="UP001628179"/>
    </source>
</evidence>
<dbReference type="InterPro" id="IPR033697">
    <property type="entry name" value="Ribonuclease_T2_eukaryotic"/>
</dbReference>
<dbReference type="InterPro" id="IPR001568">
    <property type="entry name" value="RNase_T2-like"/>
</dbReference>
<dbReference type="PANTHER" id="PTHR11240:SF22">
    <property type="entry name" value="RIBONUCLEASE T2"/>
    <property type="match status" value="1"/>
</dbReference>
<comment type="similarity">
    <text evidence="1 5">Belongs to the RNase T2 family.</text>
</comment>